<reference evidence="2 3" key="1">
    <citation type="journal article" date="2022" name="Nat. Plants">
        <title>Genomes of leafy and leafless Platanthera orchids illuminate the evolution of mycoheterotrophy.</title>
        <authorList>
            <person name="Li M.H."/>
            <person name="Liu K.W."/>
            <person name="Li Z."/>
            <person name="Lu H.C."/>
            <person name="Ye Q.L."/>
            <person name="Zhang D."/>
            <person name="Wang J.Y."/>
            <person name="Li Y.F."/>
            <person name="Zhong Z.M."/>
            <person name="Liu X."/>
            <person name="Yu X."/>
            <person name="Liu D.K."/>
            <person name="Tu X.D."/>
            <person name="Liu B."/>
            <person name="Hao Y."/>
            <person name="Liao X.Y."/>
            <person name="Jiang Y.T."/>
            <person name="Sun W.H."/>
            <person name="Chen J."/>
            <person name="Chen Y.Q."/>
            <person name="Ai Y."/>
            <person name="Zhai J.W."/>
            <person name="Wu S.S."/>
            <person name="Zhou Z."/>
            <person name="Hsiao Y.Y."/>
            <person name="Wu W.L."/>
            <person name="Chen Y.Y."/>
            <person name="Lin Y.F."/>
            <person name="Hsu J.L."/>
            <person name="Li C.Y."/>
            <person name="Wang Z.W."/>
            <person name="Zhao X."/>
            <person name="Zhong W.Y."/>
            <person name="Ma X.K."/>
            <person name="Ma L."/>
            <person name="Huang J."/>
            <person name="Chen G.Z."/>
            <person name="Huang M.Z."/>
            <person name="Huang L."/>
            <person name="Peng D.H."/>
            <person name="Luo Y.B."/>
            <person name="Zou S.Q."/>
            <person name="Chen S.P."/>
            <person name="Lan S."/>
            <person name="Tsai W.C."/>
            <person name="Van de Peer Y."/>
            <person name="Liu Z.J."/>
        </authorList>
    </citation>
    <scope>NUCLEOTIDE SEQUENCE [LARGE SCALE GENOMIC DNA]</scope>
    <source>
        <strain evidence="2">Lor287</strain>
    </source>
</reference>
<gene>
    <name evidence="2" type="ORF">KSP39_PZI017304</name>
</gene>
<evidence type="ECO:0000313" key="3">
    <source>
        <dbReference type="Proteomes" id="UP001418222"/>
    </source>
</evidence>
<comment type="caution">
    <text evidence="2">The sequence shown here is derived from an EMBL/GenBank/DDBJ whole genome shotgun (WGS) entry which is preliminary data.</text>
</comment>
<sequence length="114" mass="12500">MPAQHISFYKKSPKCPLLFEDSKMDSSGESFSPALTPAEETGDSDLDLPIAPAEAGHRDDDAESCTDIAEHYGEDQTAMPWPKCFASLVCGRSPAEEAEQNRLFWEICLATGYP</sequence>
<proteinExistence type="predicted"/>
<evidence type="ECO:0000256" key="1">
    <source>
        <dbReference type="SAM" id="MobiDB-lite"/>
    </source>
</evidence>
<name>A0AAP0B5X3_9ASPA</name>
<dbReference type="AlphaFoldDB" id="A0AAP0B5X3"/>
<feature type="region of interest" description="Disordered" evidence="1">
    <location>
        <begin position="21"/>
        <end position="62"/>
    </location>
</feature>
<protein>
    <submittedName>
        <fullName evidence="2">Uncharacterized protein</fullName>
    </submittedName>
</protein>
<accession>A0AAP0B5X3</accession>
<dbReference type="EMBL" id="JBBWWQ010000015">
    <property type="protein sequence ID" value="KAK8928775.1"/>
    <property type="molecule type" value="Genomic_DNA"/>
</dbReference>
<organism evidence="2 3">
    <name type="scientific">Platanthera zijinensis</name>
    <dbReference type="NCBI Taxonomy" id="2320716"/>
    <lineage>
        <taxon>Eukaryota</taxon>
        <taxon>Viridiplantae</taxon>
        <taxon>Streptophyta</taxon>
        <taxon>Embryophyta</taxon>
        <taxon>Tracheophyta</taxon>
        <taxon>Spermatophyta</taxon>
        <taxon>Magnoliopsida</taxon>
        <taxon>Liliopsida</taxon>
        <taxon>Asparagales</taxon>
        <taxon>Orchidaceae</taxon>
        <taxon>Orchidoideae</taxon>
        <taxon>Orchideae</taxon>
        <taxon>Orchidinae</taxon>
        <taxon>Platanthera</taxon>
    </lineage>
</organism>
<evidence type="ECO:0000313" key="2">
    <source>
        <dbReference type="EMBL" id="KAK8928775.1"/>
    </source>
</evidence>
<keyword evidence="3" id="KW-1185">Reference proteome</keyword>
<dbReference type="Proteomes" id="UP001418222">
    <property type="component" value="Unassembled WGS sequence"/>
</dbReference>